<sequence length="79" mass="9140">MSTALIRALKATRLENLMFLYRGIPHTLDEEGVKSPARKLKFLAKAFTRESFWFFCRHKRTKNTRLGGKGQILDKPACQ</sequence>
<accession>A0A1G1WVU1</accession>
<proteinExistence type="predicted"/>
<dbReference type="AlphaFoldDB" id="A0A1G1WVU1"/>
<dbReference type="EMBL" id="MHDB01000022">
    <property type="protein sequence ID" value="OGY31869.1"/>
    <property type="molecule type" value="Genomic_DNA"/>
</dbReference>
<organism evidence="1 2">
    <name type="scientific">Candidatus Woykebacteria bacterium RIFCSPLOWO2_01_FULL_43_14</name>
    <dbReference type="NCBI Taxonomy" id="1802605"/>
    <lineage>
        <taxon>Bacteria</taxon>
        <taxon>Candidatus Woykeibacteriota</taxon>
    </lineage>
</organism>
<evidence type="ECO:0000313" key="2">
    <source>
        <dbReference type="Proteomes" id="UP000177718"/>
    </source>
</evidence>
<comment type="caution">
    <text evidence="1">The sequence shown here is derived from an EMBL/GenBank/DDBJ whole genome shotgun (WGS) entry which is preliminary data.</text>
</comment>
<evidence type="ECO:0000313" key="1">
    <source>
        <dbReference type="EMBL" id="OGY31869.1"/>
    </source>
</evidence>
<gene>
    <name evidence="1" type="ORF">A3A61_03080</name>
</gene>
<protein>
    <submittedName>
        <fullName evidence="1">Uncharacterized protein</fullName>
    </submittedName>
</protein>
<reference evidence="1 2" key="1">
    <citation type="journal article" date="2016" name="Nat. Commun.">
        <title>Thousands of microbial genomes shed light on interconnected biogeochemical processes in an aquifer system.</title>
        <authorList>
            <person name="Anantharaman K."/>
            <person name="Brown C.T."/>
            <person name="Hug L.A."/>
            <person name="Sharon I."/>
            <person name="Castelle C.J."/>
            <person name="Probst A.J."/>
            <person name="Thomas B.C."/>
            <person name="Singh A."/>
            <person name="Wilkins M.J."/>
            <person name="Karaoz U."/>
            <person name="Brodie E.L."/>
            <person name="Williams K.H."/>
            <person name="Hubbard S.S."/>
            <person name="Banfield J.F."/>
        </authorList>
    </citation>
    <scope>NUCLEOTIDE SEQUENCE [LARGE SCALE GENOMIC DNA]</scope>
</reference>
<name>A0A1G1WVU1_9BACT</name>
<dbReference type="Proteomes" id="UP000177718">
    <property type="component" value="Unassembled WGS sequence"/>
</dbReference>